<evidence type="ECO:0000256" key="7">
    <source>
        <dbReference type="ARBA" id="ARBA00023128"/>
    </source>
</evidence>
<evidence type="ECO:0000256" key="1">
    <source>
        <dbReference type="ARBA" id="ARBA00004374"/>
    </source>
</evidence>
<keyword evidence="6" id="KW-1133">Transmembrane helix</keyword>
<dbReference type="Gene3D" id="1.50.40.10">
    <property type="entry name" value="Mitochondrial carrier domain"/>
    <property type="match status" value="1"/>
</dbReference>
<evidence type="ECO:0000313" key="11">
    <source>
        <dbReference type="Proteomes" id="UP000278807"/>
    </source>
</evidence>
<dbReference type="Proteomes" id="UP000278807">
    <property type="component" value="Unassembled WGS sequence"/>
</dbReference>
<evidence type="ECO:0000256" key="4">
    <source>
        <dbReference type="ARBA" id="ARBA00022737"/>
    </source>
</evidence>
<evidence type="ECO:0000256" key="5">
    <source>
        <dbReference type="ARBA" id="ARBA00022787"/>
    </source>
</evidence>
<evidence type="ECO:0000256" key="8">
    <source>
        <dbReference type="ARBA" id="ARBA00023136"/>
    </source>
</evidence>
<keyword evidence="5" id="KW-1000">Mitochondrion outer membrane</keyword>
<reference evidence="10 11" key="2">
    <citation type="submission" date="2018-11" db="EMBL/GenBank/DDBJ databases">
        <authorList>
            <consortium name="Pathogen Informatics"/>
        </authorList>
    </citation>
    <scope>NUCLEOTIDE SEQUENCE [LARGE SCALE GENOMIC DNA]</scope>
</reference>
<gene>
    <name evidence="10" type="ORF">HNAJ_LOCUS2395</name>
</gene>
<sequence>MDYPISISGGSVTKFCYDYMIPTALSTFCHPFVTARTLMMLGHEFEQPRLGRNIFGVQRYMYPNVFNYLGHLREEVGPYRLFTVGLPASVIGAALKSMMTEYYLKQHVTGYIYKKSVIETELGVDVFLKETAKLTAARCLGLFVSYPFQVIMIRQIAQLVGNETTYSSILQSLVEINVNEGLPGLFS</sequence>
<keyword evidence="11" id="KW-1185">Reference proteome</keyword>
<dbReference type="InterPro" id="IPR023395">
    <property type="entry name" value="MCP_dom_sf"/>
</dbReference>
<dbReference type="PROSITE" id="PS50920">
    <property type="entry name" value="SOLCAR"/>
    <property type="match status" value="1"/>
</dbReference>
<name>A0A0R3T5Q8_RODNA</name>
<dbReference type="GO" id="GO:0005741">
    <property type="term" value="C:mitochondrial outer membrane"/>
    <property type="evidence" value="ECO:0007669"/>
    <property type="project" value="UniProtKB-SubCell"/>
</dbReference>
<feature type="repeat" description="Solcar" evidence="9">
    <location>
        <begin position="125"/>
        <end position="187"/>
    </location>
</feature>
<evidence type="ECO:0000256" key="6">
    <source>
        <dbReference type="ARBA" id="ARBA00022989"/>
    </source>
</evidence>
<dbReference type="EMBL" id="UZAE01001161">
    <property type="protein sequence ID" value="VDN98254.1"/>
    <property type="molecule type" value="Genomic_DNA"/>
</dbReference>
<comment type="subcellular location">
    <subcellularLocation>
        <location evidence="1">Mitochondrion outer membrane</location>
        <topology evidence="1">Multi-pass membrane protein</topology>
    </subcellularLocation>
</comment>
<dbReference type="PANTHER" id="PTHR10780:SF18">
    <property type="entry name" value="LD43650P"/>
    <property type="match status" value="1"/>
</dbReference>
<reference evidence="12" key="1">
    <citation type="submission" date="2017-02" db="UniProtKB">
        <authorList>
            <consortium name="WormBaseParasite"/>
        </authorList>
    </citation>
    <scope>IDENTIFICATION</scope>
</reference>
<evidence type="ECO:0000256" key="3">
    <source>
        <dbReference type="ARBA" id="ARBA00022692"/>
    </source>
</evidence>
<keyword evidence="3 9" id="KW-0812">Transmembrane</keyword>
<evidence type="ECO:0000313" key="10">
    <source>
        <dbReference type="EMBL" id="VDN98254.1"/>
    </source>
</evidence>
<dbReference type="AlphaFoldDB" id="A0A0R3T5Q8"/>
<proteinExistence type="inferred from homology"/>
<comment type="similarity">
    <text evidence="2">Belongs to the mitochondrial carrier (TC 2.A.29) family.</text>
</comment>
<protein>
    <submittedName>
        <fullName evidence="12">Mitochondrial carrier protein</fullName>
    </submittedName>
</protein>
<dbReference type="InterPro" id="IPR018108">
    <property type="entry name" value="MCP_transmembrane"/>
</dbReference>
<keyword evidence="8 9" id="KW-0472">Membrane</keyword>
<evidence type="ECO:0000313" key="12">
    <source>
        <dbReference type="WBParaSite" id="HNAJ_0000239601-mRNA-1"/>
    </source>
</evidence>
<evidence type="ECO:0000256" key="2">
    <source>
        <dbReference type="ARBA" id="ARBA00006375"/>
    </source>
</evidence>
<dbReference type="WBParaSite" id="HNAJ_0000239601-mRNA-1">
    <property type="protein sequence ID" value="HNAJ_0000239601-mRNA-1"/>
    <property type="gene ID" value="HNAJ_0000239601"/>
</dbReference>
<dbReference type="SUPFAM" id="SSF103506">
    <property type="entry name" value="Mitochondrial carrier"/>
    <property type="match status" value="1"/>
</dbReference>
<organism evidence="12">
    <name type="scientific">Rodentolepis nana</name>
    <name type="common">Dwarf tapeworm</name>
    <name type="synonym">Hymenolepis nana</name>
    <dbReference type="NCBI Taxonomy" id="102285"/>
    <lineage>
        <taxon>Eukaryota</taxon>
        <taxon>Metazoa</taxon>
        <taxon>Spiralia</taxon>
        <taxon>Lophotrochozoa</taxon>
        <taxon>Platyhelminthes</taxon>
        <taxon>Cestoda</taxon>
        <taxon>Eucestoda</taxon>
        <taxon>Cyclophyllidea</taxon>
        <taxon>Hymenolepididae</taxon>
        <taxon>Rodentolepis</taxon>
    </lineage>
</organism>
<dbReference type="STRING" id="102285.A0A0R3T5Q8"/>
<accession>A0A0R3T5Q8</accession>
<keyword evidence="7" id="KW-0496">Mitochondrion</keyword>
<evidence type="ECO:0000256" key="9">
    <source>
        <dbReference type="PROSITE-ProRule" id="PRU00282"/>
    </source>
</evidence>
<dbReference type="OrthoDB" id="10253709at2759"/>
<keyword evidence="4" id="KW-0677">Repeat</keyword>
<dbReference type="PANTHER" id="PTHR10780">
    <property type="entry name" value="MITOCHONDRIAL CARRIER HOMOLOG"/>
    <property type="match status" value="1"/>
</dbReference>